<evidence type="ECO:0000256" key="8">
    <source>
        <dbReference type="ARBA" id="ARBA00046341"/>
    </source>
</evidence>
<dbReference type="SUPFAM" id="SSF57850">
    <property type="entry name" value="RING/U-box"/>
    <property type="match status" value="1"/>
</dbReference>
<proteinExistence type="inferred from homology"/>
<dbReference type="Pfam" id="PF18995">
    <property type="entry name" value="PRT6_C"/>
    <property type="match status" value="1"/>
</dbReference>
<evidence type="ECO:0000256" key="6">
    <source>
        <dbReference type="ARBA" id="ARBA00022786"/>
    </source>
</evidence>
<dbReference type="FunFam" id="2.10.110.30:FF:000002">
    <property type="entry name" value="Putative e3 ubiquitin-protein ligase ubr3"/>
    <property type="match status" value="1"/>
</dbReference>
<keyword evidence="3 10" id="KW-0808">Transferase</keyword>
<keyword evidence="7 10" id="KW-0862">Zinc</keyword>
<dbReference type="GO" id="GO:0008270">
    <property type="term" value="F:zinc ion binding"/>
    <property type="evidence" value="ECO:0007669"/>
    <property type="project" value="UniProtKB-UniRule"/>
</dbReference>
<keyword evidence="6 10" id="KW-0833">Ubl conjugation pathway</keyword>
<reference evidence="14" key="1">
    <citation type="submission" date="2025-08" db="UniProtKB">
        <authorList>
            <consortium name="RefSeq"/>
        </authorList>
    </citation>
    <scope>IDENTIFICATION</scope>
</reference>
<dbReference type="Proteomes" id="UP000515154">
    <property type="component" value="Linkage group LG10"/>
</dbReference>
<keyword evidence="13" id="KW-1185">Reference proteome</keyword>
<evidence type="ECO:0000313" key="14">
    <source>
        <dbReference type="RefSeq" id="XP_036362376.1"/>
    </source>
</evidence>
<comment type="pathway">
    <text evidence="2 10">Protein modification; protein ubiquitination.</text>
</comment>
<dbReference type="UniPathway" id="UPA00143"/>
<dbReference type="GO" id="GO:0000151">
    <property type="term" value="C:ubiquitin ligase complex"/>
    <property type="evidence" value="ECO:0007669"/>
    <property type="project" value="TreeGrafter"/>
</dbReference>
<organism evidence="13 14">
    <name type="scientific">Octopus sinensis</name>
    <name type="common">East Asian common octopus</name>
    <dbReference type="NCBI Taxonomy" id="2607531"/>
    <lineage>
        <taxon>Eukaryota</taxon>
        <taxon>Metazoa</taxon>
        <taxon>Spiralia</taxon>
        <taxon>Lophotrochozoa</taxon>
        <taxon>Mollusca</taxon>
        <taxon>Cephalopoda</taxon>
        <taxon>Coleoidea</taxon>
        <taxon>Octopodiformes</taxon>
        <taxon>Octopoda</taxon>
        <taxon>Incirrata</taxon>
        <taxon>Octopodidae</taxon>
        <taxon>Octopus</taxon>
    </lineage>
</organism>
<dbReference type="EC" id="2.3.2.27" evidence="10"/>
<keyword evidence="4 10" id="KW-0479">Metal-binding</keyword>
<protein>
    <recommendedName>
        <fullName evidence="10">E3 ubiquitin-protein ligase</fullName>
        <ecNumber evidence="10">2.3.2.27</ecNumber>
    </recommendedName>
</protein>
<accession>A0A7E6F3K3</accession>
<gene>
    <name evidence="14" type="primary">LOC115216342</name>
</gene>
<dbReference type="Pfam" id="PF02207">
    <property type="entry name" value="zf-UBR"/>
    <property type="match status" value="1"/>
</dbReference>
<evidence type="ECO:0000256" key="11">
    <source>
        <dbReference type="SAM" id="MobiDB-lite"/>
    </source>
</evidence>
<evidence type="ECO:0000256" key="7">
    <source>
        <dbReference type="ARBA" id="ARBA00022833"/>
    </source>
</evidence>
<evidence type="ECO:0000256" key="1">
    <source>
        <dbReference type="ARBA" id="ARBA00000900"/>
    </source>
</evidence>
<sequence length="1818" mass="207594">MAGISPELASLMKKGKSAIAAHFKTAFAEDKLLNELLNTVFNPEKAIDDYENLEWYRFLIAGGKKFEDYANLVRIYDNATTCGLVWTANFVAYRCRTCGITPCMSLCSKCFQAGNHEGHDYNMFRSKAGGACDCGDASVMNPAGFCSRHLPGPNRYQLVPPREVMALPEVVMPRLFIRLLYHLREFAKVEAADISQIAMQDADSYLSFLHSLCEMGAVMMKQMGKTLTDPVIYEKFTQSEGCYHSESQKNYLQAVKEMTYPPSFDVFSNKICLDQKLLHTTILDELVFWMVKLELPQKIVTLLLSLLPDDHYKQAFTKAFVQHYSRVSLVVVKSKDHYAVAHRVVHISVQLFSNETLARTMCKDYNLLYILVFSLRHMVESVFMQSTLQNNFKNFHNVVDCDSKAMKDHCYWPIVSDLINLLSHHTIALQFMENVNLVNTWLCLLVYFQGCNLNERELTQHVEFEPDTYYAAFSAELEISASPMSYLISHCKDSKTAHCTKAIVAACLETLEDWFESINFDANKGDKTSYLQLAFHLPLHRYLAVFLAYAVQHQAVPITQMLPSYSKLKNLLMFPLRIQAGIAEINANLWLRNGLQIKGQAMTYVQCHFCYSMLDADLYLIQVCAAHLPPNEFVRIVIESFHLTNWLLLCPKPIKIGCILESEQELALVESALSFLAMLQSVRTYLGISEKELVRVEMVALLCVNDRTHSQLMDSMPEKSGLAVHEKCYFESTLKAVADYKAPVLESGGGLQQGTYMPKGFLWDQEFDPIQVSTRAVYKRDIQSAMDRYHAYLKQSGKYTGKSTPWPPIKIPGKILPAYDGLRRMLHCRTLHGFIFSVLYKAMKETHISETILYFCVFLLELGTRFPATEIQEYRCKKQVKDGDYENWFPTDCLQTNAAHRIQEILISDFSNPDKDPSPMSFVANIFSKDFGAASKLFTTTNPNCSNSSNNVDDEASGQMHINCDSKDEVEEKDDTCRREIVKESLISLLMKLHCKLSAKKQPSYIPTSMRKCSERSSADQSNPSANCGDGPYYIGLLLDRLASQDYSCLQETERIYHETKPKVREKQQPQERGTATSEDLEKEERRKKARERQQKLMAEFASKQKAFMEQAMDMDDISEDVQDNGEQSVLEDGFHCAICSQTMPSTSERPFGIVVLLLSTSVLGHCPSQEQRRHLPVGKMKFKRVPLSCADIRKQHLNLIMKYYSETSVCKSVNIGWEGGVLVQSCGHYLHLDCHKQYLESLKGPYLQQTLAVNDGEYWCPVCRQLANAVIPIIPNDRKPTPIPPPTDANNLQKMAQDIEQLLQQQAQASLFLAQKCSLIDELTNATHPMYRKYCDDNSANIWLFTCSIIRTNLELELLGYGGQLFTRESPSSKPKVFMPLFRMLSYSCKTLPPVPQTDLWKLITGVAVIGDSSSSFSSVPGQVPILLRDPVALLLNFLLQLPEVSKQHFSYVVNSLYNMAYIQAMVVTSLKLTSNERVAWCKKRMSDSLQEVSGMMSHVITRLQLSQLYDEKDQQLGCISQWIWSPDSIENVLQSYLLPYLRIAALLQRHLFDEEFPQKKYPSEFTYLCHYLMLGGKSCDSQPSASVDTQSGLSIPRKIEETQRTEHFVQFCVPEILPITRFWLHELATAIDGPPSLKNQVCHPKSHSCLQLIHRCIKSYEYLLPSSFFFHPPRLVELPDQYYKIFQEYRNKTCMICNKIPRDPTICLICAEFLCFREACCEHESVRECVQHSITCGAGTGVFLLVNSSIVVVIRGQRAALWGSVYLDKHGEEDEELRRGKPLYLSEERYQLLEQQWRTHNFDHACKQWIWHKNNL</sequence>
<dbReference type="InterPro" id="IPR039164">
    <property type="entry name" value="UBR1-like"/>
</dbReference>
<dbReference type="PANTHER" id="PTHR21497:SF39">
    <property type="entry name" value="E3 UBIQUITIN-PROTEIN LIGASE UBR3"/>
    <property type="match status" value="1"/>
</dbReference>
<dbReference type="Gene3D" id="2.10.110.30">
    <property type="match status" value="1"/>
</dbReference>
<dbReference type="GO" id="GO:0016567">
    <property type="term" value="P:protein ubiquitination"/>
    <property type="evidence" value="ECO:0007669"/>
    <property type="project" value="UniProtKB-UniRule"/>
</dbReference>
<feature type="region of interest" description="Disordered" evidence="11">
    <location>
        <begin position="1060"/>
        <end position="1093"/>
    </location>
</feature>
<feature type="compositionally biased region" description="Basic and acidic residues" evidence="11">
    <location>
        <begin position="1083"/>
        <end position="1093"/>
    </location>
</feature>
<dbReference type="InterPro" id="IPR055194">
    <property type="entry name" value="UBR1-like_WH"/>
</dbReference>
<comment type="similarity">
    <text evidence="8 10">Belongs to the E3 ubiquitin-protein ligase UBR1-like family.</text>
</comment>
<dbReference type="InterPro" id="IPR013083">
    <property type="entry name" value="Znf_RING/FYVE/PHD"/>
</dbReference>
<evidence type="ECO:0000259" key="12">
    <source>
        <dbReference type="PROSITE" id="PS51157"/>
    </source>
</evidence>
<feature type="zinc finger region" description="UBR-type" evidence="9">
    <location>
        <begin position="80"/>
        <end position="151"/>
    </location>
</feature>
<evidence type="ECO:0000313" key="13">
    <source>
        <dbReference type="Proteomes" id="UP000515154"/>
    </source>
</evidence>
<evidence type="ECO:0000256" key="4">
    <source>
        <dbReference type="ARBA" id="ARBA00022723"/>
    </source>
</evidence>
<dbReference type="PROSITE" id="PS51157">
    <property type="entry name" value="ZF_UBR"/>
    <property type="match status" value="1"/>
</dbReference>
<evidence type="ECO:0000256" key="10">
    <source>
        <dbReference type="RuleBase" id="RU366018"/>
    </source>
</evidence>
<keyword evidence="5 10" id="KW-0863">Zinc-finger</keyword>
<dbReference type="InterPro" id="IPR044046">
    <property type="entry name" value="E3_ligase_UBR-like_C"/>
</dbReference>
<dbReference type="InterPro" id="IPR003126">
    <property type="entry name" value="Znf_UBR"/>
</dbReference>
<dbReference type="GO" id="GO:0005737">
    <property type="term" value="C:cytoplasm"/>
    <property type="evidence" value="ECO:0007669"/>
    <property type="project" value="TreeGrafter"/>
</dbReference>
<feature type="domain" description="UBR-type" evidence="12">
    <location>
        <begin position="80"/>
        <end position="151"/>
    </location>
</feature>
<dbReference type="GO" id="GO:0061630">
    <property type="term" value="F:ubiquitin protein ligase activity"/>
    <property type="evidence" value="ECO:0007669"/>
    <property type="project" value="UniProtKB-UniRule"/>
</dbReference>
<evidence type="ECO:0000256" key="3">
    <source>
        <dbReference type="ARBA" id="ARBA00022679"/>
    </source>
</evidence>
<evidence type="ECO:0000256" key="2">
    <source>
        <dbReference type="ARBA" id="ARBA00004906"/>
    </source>
</evidence>
<dbReference type="CDD" id="cd19673">
    <property type="entry name" value="UBR-box_UBR3"/>
    <property type="match status" value="1"/>
</dbReference>
<dbReference type="SMART" id="SM00396">
    <property type="entry name" value="ZnF_UBR1"/>
    <property type="match status" value="1"/>
</dbReference>
<dbReference type="GO" id="GO:0071596">
    <property type="term" value="P:ubiquitin-dependent protein catabolic process via the N-end rule pathway"/>
    <property type="evidence" value="ECO:0007669"/>
    <property type="project" value="UniProtKB-UniRule"/>
</dbReference>
<comment type="catalytic activity">
    <reaction evidence="1 10">
        <text>S-ubiquitinyl-[E2 ubiquitin-conjugating enzyme]-L-cysteine + [acceptor protein]-L-lysine = [E2 ubiquitin-conjugating enzyme]-L-cysteine + N(6)-ubiquitinyl-[acceptor protein]-L-lysine.</text>
        <dbReference type="EC" id="2.3.2.27"/>
    </reaction>
</comment>
<feature type="compositionally biased region" description="Basic and acidic residues" evidence="11">
    <location>
        <begin position="1060"/>
        <end position="1070"/>
    </location>
</feature>
<name>A0A7E6F3K3_9MOLL</name>
<dbReference type="PANTHER" id="PTHR21497">
    <property type="entry name" value="UBIQUITIN LIGASE E3 ALPHA-RELATED"/>
    <property type="match status" value="1"/>
</dbReference>
<dbReference type="Pfam" id="PF22960">
    <property type="entry name" value="WHD_UBR1"/>
    <property type="match status" value="1"/>
</dbReference>
<evidence type="ECO:0000256" key="9">
    <source>
        <dbReference type="PROSITE-ProRule" id="PRU00508"/>
    </source>
</evidence>
<dbReference type="Gene3D" id="3.30.40.10">
    <property type="entry name" value="Zinc/RING finger domain, C3HC4 (zinc finger)"/>
    <property type="match status" value="1"/>
</dbReference>
<comment type="function">
    <text evidence="10">Ubiquitin ligase protein which is a component of the N-end rule pathway. Recognizes and binds to proteins bearing specific N-terminal residues that are destabilizing according to the N-end rule, leading to their ubiquitination and subsequent degradation.</text>
</comment>
<evidence type="ECO:0000256" key="5">
    <source>
        <dbReference type="ARBA" id="ARBA00022771"/>
    </source>
</evidence>
<dbReference type="RefSeq" id="XP_036362376.1">
    <property type="nucleotide sequence ID" value="XM_036506483.1"/>
</dbReference>